<dbReference type="EMBL" id="JARBDR010000246">
    <property type="protein sequence ID" value="KAJ8317603.1"/>
    <property type="molecule type" value="Genomic_DNA"/>
</dbReference>
<evidence type="ECO:0000313" key="2">
    <source>
        <dbReference type="Proteomes" id="UP001217089"/>
    </source>
</evidence>
<organism evidence="1 2">
    <name type="scientific">Tegillarca granosa</name>
    <name type="common">Malaysian cockle</name>
    <name type="synonym">Anadara granosa</name>
    <dbReference type="NCBI Taxonomy" id="220873"/>
    <lineage>
        <taxon>Eukaryota</taxon>
        <taxon>Metazoa</taxon>
        <taxon>Spiralia</taxon>
        <taxon>Lophotrochozoa</taxon>
        <taxon>Mollusca</taxon>
        <taxon>Bivalvia</taxon>
        <taxon>Autobranchia</taxon>
        <taxon>Pteriomorphia</taxon>
        <taxon>Arcoida</taxon>
        <taxon>Arcoidea</taxon>
        <taxon>Arcidae</taxon>
        <taxon>Tegillarca</taxon>
    </lineage>
</organism>
<name>A0ABQ9FJW1_TEGGR</name>
<comment type="caution">
    <text evidence="1">The sequence shown here is derived from an EMBL/GenBank/DDBJ whole genome shotgun (WGS) entry which is preliminary data.</text>
</comment>
<gene>
    <name evidence="1" type="ORF">KUTeg_005507</name>
</gene>
<reference evidence="1 2" key="1">
    <citation type="submission" date="2022-12" db="EMBL/GenBank/DDBJ databases">
        <title>Chromosome-level genome of Tegillarca granosa.</title>
        <authorList>
            <person name="Kim J."/>
        </authorList>
    </citation>
    <scope>NUCLEOTIDE SEQUENCE [LARGE SCALE GENOMIC DNA]</scope>
    <source>
        <strain evidence="1">Teg-2019</strain>
        <tissue evidence="1">Adductor muscle</tissue>
    </source>
</reference>
<evidence type="ECO:0000313" key="1">
    <source>
        <dbReference type="EMBL" id="KAJ8317603.1"/>
    </source>
</evidence>
<proteinExistence type="predicted"/>
<sequence>MYWMLPQKWHSCLDLCEFCAYHYRYIKENAIDNKLKELLDQYEGCQTYNIPIYYVIRNVVRRKLTGFEVIVDNWPKWSCIILRPVSNEASYKSMLIKNFGSYETRLHDFLNYWRWVGVIMNLSRISFSTCPFFHITHFLDAVVRLFKGQVFLIRGFTSFRYNAVGRIML</sequence>
<accession>A0ABQ9FJW1</accession>
<protein>
    <submittedName>
        <fullName evidence="1">Uncharacterized protein</fullName>
    </submittedName>
</protein>
<dbReference type="Proteomes" id="UP001217089">
    <property type="component" value="Unassembled WGS sequence"/>
</dbReference>
<keyword evidence="2" id="KW-1185">Reference proteome</keyword>